<dbReference type="EMBL" id="MFLW01000007">
    <property type="protein sequence ID" value="OGG78488.1"/>
    <property type="molecule type" value="Genomic_DNA"/>
</dbReference>
<dbReference type="AlphaFoldDB" id="A0A1F6EXY5"/>
<dbReference type="InterPro" id="IPR047140">
    <property type="entry name" value="LabA"/>
</dbReference>
<comment type="caution">
    <text evidence="2">The sequence shown here is derived from an EMBL/GenBank/DDBJ whole genome shotgun (WGS) entry which is preliminary data.</text>
</comment>
<dbReference type="Pfam" id="PF01936">
    <property type="entry name" value="NYN"/>
    <property type="match status" value="1"/>
</dbReference>
<dbReference type="Proteomes" id="UP000178811">
    <property type="component" value="Unassembled WGS sequence"/>
</dbReference>
<sequence>MNQDEIRTFLDSFKAKLARTIVIVDFGNVDKWEKNLGWKVGIQELARLVKNFSVGNKALRRFYYGSDYGPHEHSTTLTFWSQGILDRADMNRFEVVEKPVKYIHDSSRSTGYDKKCDFDVEMAIDLVRLQSEYDDIILFSGDGDLVYALRYLRDAFGKSSYVFGARGHVGREVVDATREGVIQRLLYADDFKYRLDIRRHWRV</sequence>
<dbReference type="GO" id="GO:0004540">
    <property type="term" value="F:RNA nuclease activity"/>
    <property type="evidence" value="ECO:0007669"/>
    <property type="project" value="InterPro"/>
</dbReference>
<evidence type="ECO:0000259" key="1">
    <source>
        <dbReference type="Pfam" id="PF01936"/>
    </source>
</evidence>
<dbReference type="Gene3D" id="3.40.50.1010">
    <property type="entry name" value="5'-nuclease"/>
    <property type="match status" value="1"/>
</dbReference>
<reference evidence="2 3" key="1">
    <citation type="journal article" date="2016" name="Nat. Commun.">
        <title>Thousands of microbial genomes shed light on interconnected biogeochemical processes in an aquifer system.</title>
        <authorList>
            <person name="Anantharaman K."/>
            <person name="Brown C.T."/>
            <person name="Hug L.A."/>
            <person name="Sharon I."/>
            <person name="Castelle C.J."/>
            <person name="Probst A.J."/>
            <person name="Thomas B.C."/>
            <person name="Singh A."/>
            <person name="Wilkins M.J."/>
            <person name="Karaoz U."/>
            <person name="Brodie E.L."/>
            <person name="Williams K.H."/>
            <person name="Hubbard S.S."/>
            <person name="Banfield J.F."/>
        </authorList>
    </citation>
    <scope>NUCLEOTIDE SEQUENCE [LARGE SCALE GENOMIC DNA]</scope>
</reference>
<gene>
    <name evidence="2" type="ORF">A3A36_01625</name>
</gene>
<dbReference type="PANTHER" id="PTHR35458:SF8">
    <property type="entry name" value="SLR0650 PROTEIN"/>
    <property type="match status" value="1"/>
</dbReference>
<dbReference type="PANTHER" id="PTHR35458">
    <property type="entry name" value="SLR0755 PROTEIN"/>
    <property type="match status" value="1"/>
</dbReference>
<evidence type="ECO:0000313" key="3">
    <source>
        <dbReference type="Proteomes" id="UP000178811"/>
    </source>
</evidence>
<organism evidence="2 3">
    <name type="scientific">Candidatus Kaiserbacteria bacterium RIFCSPLOWO2_01_FULL_52_12b</name>
    <dbReference type="NCBI Taxonomy" id="1798509"/>
    <lineage>
        <taxon>Bacteria</taxon>
        <taxon>Candidatus Kaiseribacteriota</taxon>
    </lineage>
</organism>
<accession>A0A1F6EXY5</accession>
<feature type="domain" description="NYN" evidence="1">
    <location>
        <begin position="19"/>
        <end position="177"/>
    </location>
</feature>
<proteinExistence type="predicted"/>
<evidence type="ECO:0000313" key="2">
    <source>
        <dbReference type="EMBL" id="OGG78488.1"/>
    </source>
</evidence>
<protein>
    <recommendedName>
        <fullName evidence="1">NYN domain-containing protein</fullName>
    </recommendedName>
</protein>
<dbReference type="InterPro" id="IPR021139">
    <property type="entry name" value="NYN"/>
</dbReference>
<name>A0A1F6EXY5_9BACT</name>